<keyword evidence="3 10" id="KW-0813">Transport</keyword>
<keyword evidence="12" id="KW-1185">Reference proteome</keyword>
<feature type="transmembrane region" description="Helical" evidence="10">
    <location>
        <begin position="78"/>
        <end position="102"/>
    </location>
</feature>
<dbReference type="PROSITE" id="PS01327">
    <property type="entry name" value="MSCL"/>
    <property type="match status" value="1"/>
</dbReference>
<evidence type="ECO:0000256" key="10">
    <source>
        <dbReference type="HAMAP-Rule" id="MF_00115"/>
    </source>
</evidence>
<evidence type="ECO:0000256" key="3">
    <source>
        <dbReference type="ARBA" id="ARBA00022448"/>
    </source>
</evidence>
<dbReference type="RefSeq" id="WP_091832339.1">
    <property type="nucleotide sequence ID" value="NZ_FNZK01000012.1"/>
</dbReference>
<dbReference type="PANTHER" id="PTHR30266">
    <property type="entry name" value="MECHANOSENSITIVE CHANNEL MSCL"/>
    <property type="match status" value="1"/>
</dbReference>
<feature type="transmembrane region" description="Helical" evidence="10">
    <location>
        <begin position="20"/>
        <end position="41"/>
    </location>
</feature>
<dbReference type="HAMAP" id="MF_00115">
    <property type="entry name" value="MscL"/>
    <property type="match status" value="1"/>
</dbReference>
<dbReference type="GO" id="GO:0005886">
    <property type="term" value="C:plasma membrane"/>
    <property type="evidence" value="ECO:0007669"/>
    <property type="project" value="UniProtKB-SubCell"/>
</dbReference>
<dbReference type="InterPro" id="IPR001185">
    <property type="entry name" value="MS_channel"/>
</dbReference>
<accession>A0A1H7AH07</accession>
<dbReference type="AlphaFoldDB" id="A0A1H7AH07"/>
<evidence type="ECO:0000313" key="12">
    <source>
        <dbReference type="Proteomes" id="UP000199662"/>
    </source>
</evidence>
<comment type="similarity">
    <text evidence="2 10">Belongs to the MscL family.</text>
</comment>
<keyword evidence="9 10" id="KW-0407">Ion channel</keyword>
<keyword evidence="6 10" id="KW-1133">Transmembrane helix</keyword>
<dbReference type="NCBIfam" id="NF001843">
    <property type="entry name" value="PRK00567.1-4"/>
    <property type="match status" value="1"/>
</dbReference>
<evidence type="ECO:0000256" key="4">
    <source>
        <dbReference type="ARBA" id="ARBA00022475"/>
    </source>
</evidence>
<dbReference type="EMBL" id="FNZK01000012">
    <property type="protein sequence ID" value="SEJ64618.1"/>
    <property type="molecule type" value="Genomic_DNA"/>
</dbReference>
<dbReference type="InterPro" id="IPR019823">
    <property type="entry name" value="Mechanosensitive_channel_CS"/>
</dbReference>
<evidence type="ECO:0000256" key="8">
    <source>
        <dbReference type="ARBA" id="ARBA00023136"/>
    </source>
</evidence>
<dbReference type="Gene3D" id="1.10.1200.120">
    <property type="entry name" value="Large-conductance mechanosensitive channel, MscL, domain 1"/>
    <property type="match status" value="1"/>
</dbReference>
<protein>
    <recommendedName>
        <fullName evidence="10">Large-conductance mechanosensitive channel</fullName>
    </recommendedName>
</protein>
<dbReference type="SUPFAM" id="SSF81330">
    <property type="entry name" value="Gated mechanosensitive channel"/>
    <property type="match status" value="1"/>
</dbReference>
<comment type="function">
    <text evidence="10">Channel that opens in response to stretch forces in the membrane lipid bilayer. May participate in the regulation of osmotic pressure changes within the cell.</text>
</comment>
<name>A0A1H7AH07_9FIRM</name>
<sequence>MFIDEFKKFIMRGNVLDMAIGIIIGAAFNKIVSSFVSNILMPPLGLLVGKVDFSNLFINLSGEKVQTIAEAQAANVPVIAYGLFLNTIIDFLIVSFAIFIMIKQINRFAAKKEEPLPNTRKCPYCFSEIHDLATRCPHCTSSLNKKQNSP</sequence>
<evidence type="ECO:0000313" key="11">
    <source>
        <dbReference type="EMBL" id="SEJ64618.1"/>
    </source>
</evidence>
<dbReference type="NCBIfam" id="TIGR00220">
    <property type="entry name" value="mscL"/>
    <property type="match status" value="1"/>
</dbReference>
<comment type="subcellular location">
    <subcellularLocation>
        <location evidence="1 10">Cell membrane</location>
        <topology evidence="1 10">Multi-pass membrane protein</topology>
    </subcellularLocation>
</comment>
<gene>
    <name evidence="10" type="primary">mscL</name>
    <name evidence="11" type="ORF">SAMN05660742_112131</name>
</gene>
<evidence type="ECO:0000256" key="7">
    <source>
        <dbReference type="ARBA" id="ARBA00023065"/>
    </source>
</evidence>
<evidence type="ECO:0000256" key="6">
    <source>
        <dbReference type="ARBA" id="ARBA00022989"/>
    </source>
</evidence>
<keyword evidence="7 10" id="KW-0406">Ion transport</keyword>
<dbReference type="STRING" id="84035.SAMN05660742_112131"/>
<evidence type="ECO:0000256" key="2">
    <source>
        <dbReference type="ARBA" id="ARBA00007254"/>
    </source>
</evidence>
<comment type="subunit">
    <text evidence="10">Homopentamer.</text>
</comment>
<dbReference type="GO" id="GO:0008381">
    <property type="term" value="F:mechanosensitive monoatomic ion channel activity"/>
    <property type="evidence" value="ECO:0007669"/>
    <property type="project" value="UniProtKB-UniRule"/>
</dbReference>
<reference evidence="11 12" key="1">
    <citation type="submission" date="2016-10" db="EMBL/GenBank/DDBJ databases">
        <authorList>
            <person name="de Groot N.N."/>
        </authorList>
    </citation>
    <scope>NUCLEOTIDE SEQUENCE [LARGE SCALE GENOMIC DNA]</scope>
    <source>
        <strain evidence="11 12">DSM 2179</strain>
    </source>
</reference>
<proteinExistence type="inferred from homology"/>
<organism evidence="11 12">
    <name type="scientific">Propionispira arboris</name>
    <dbReference type="NCBI Taxonomy" id="84035"/>
    <lineage>
        <taxon>Bacteria</taxon>
        <taxon>Bacillati</taxon>
        <taxon>Bacillota</taxon>
        <taxon>Negativicutes</taxon>
        <taxon>Selenomonadales</taxon>
        <taxon>Selenomonadaceae</taxon>
        <taxon>Propionispira</taxon>
    </lineage>
</organism>
<evidence type="ECO:0000256" key="1">
    <source>
        <dbReference type="ARBA" id="ARBA00004651"/>
    </source>
</evidence>
<evidence type="ECO:0000256" key="9">
    <source>
        <dbReference type="ARBA" id="ARBA00023303"/>
    </source>
</evidence>
<dbReference type="InterPro" id="IPR036019">
    <property type="entry name" value="MscL_channel"/>
</dbReference>
<dbReference type="PRINTS" id="PR01264">
    <property type="entry name" value="MECHCHANNEL"/>
</dbReference>
<dbReference type="Pfam" id="PF01741">
    <property type="entry name" value="MscL"/>
    <property type="match status" value="1"/>
</dbReference>
<dbReference type="PANTHER" id="PTHR30266:SF2">
    <property type="entry name" value="LARGE-CONDUCTANCE MECHANOSENSITIVE CHANNEL"/>
    <property type="match status" value="1"/>
</dbReference>
<dbReference type="InterPro" id="IPR037673">
    <property type="entry name" value="MSC/AndL"/>
</dbReference>
<keyword evidence="8 10" id="KW-0472">Membrane</keyword>
<keyword evidence="4 10" id="KW-1003">Cell membrane</keyword>
<dbReference type="Proteomes" id="UP000199662">
    <property type="component" value="Unassembled WGS sequence"/>
</dbReference>
<keyword evidence="5 10" id="KW-0812">Transmembrane</keyword>
<evidence type="ECO:0000256" key="5">
    <source>
        <dbReference type="ARBA" id="ARBA00022692"/>
    </source>
</evidence>